<feature type="domain" description="RRM" evidence="5">
    <location>
        <begin position="21"/>
        <end position="103"/>
    </location>
</feature>
<name>A0A816G6W6_ADIRI</name>
<dbReference type="PANTHER" id="PTHR48026">
    <property type="entry name" value="HOMOLOGOUS TO DROSOPHILA SQD (SQUID) PROTEIN"/>
    <property type="match status" value="1"/>
</dbReference>
<keyword evidence="1" id="KW-0677">Repeat</keyword>
<proteinExistence type="predicted"/>
<feature type="compositionally biased region" description="Low complexity" evidence="4">
    <location>
        <begin position="320"/>
        <end position="343"/>
    </location>
</feature>
<dbReference type="InterPro" id="IPR012677">
    <property type="entry name" value="Nucleotide-bd_a/b_plait_sf"/>
</dbReference>
<dbReference type="Pfam" id="PF00076">
    <property type="entry name" value="RRM_1"/>
    <property type="match status" value="2"/>
</dbReference>
<dbReference type="GO" id="GO:0000398">
    <property type="term" value="P:mRNA splicing, via spliceosome"/>
    <property type="evidence" value="ECO:0007669"/>
    <property type="project" value="TreeGrafter"/>
</dbReference>
<evidence type="ECO:0000256" key="1">
    <source>
        <dbReference type="ARBA" id="ARBA00022737"/>
    </source>
</evidence>
<sequence length="488" mass="52543">MVYQGYGSTTNPNLSSSDQNRKIFLGGLNYHTTDETLRTFCSRFGKMTDCLVMRNAEGKSRGFGFVTYEDTSSVEEFMRSRPHTIDSRQIDPKRAMPREEQNSTEAHLTVKKLFVAGLREGITEESLQQYFSRFGNVMEVLVMKDRDGKPRGFAFVTFDDYDAVDKAVLEKPHIINGRNLDVKKAVPKEKMQEESGSNPSGNLGGGNGGPGMAPFNRNNSSNYSGPKTGPPASNQPRNNFGSMRDNFNNGNNNWDNQGAMPRMNTQNPNYNQPPTGPYGQQGGYNSNTSGFSPSMTSTSGYPQPFSQMGQSQPPPPPPSQQSSMMSYDMYNNSSSMPFNMNPNQTSASNYMQPNSSSYGSNTQQSFGNNPNSFGNMNSPFNLPPPPPPPSSGGNAGYSNVPSAPTPFDNSNSYGITSQNYGSGNYGGMPQQQSRGGGPMRGGRGGGNGGNYGGPPSGDSSYGNRPAPYPSRGGRGSGRGGGRGRGRGQ</sequence>
<dbReference type="EMBL" id="CAJNOR010012820">
    <property type="protein sequence ID" value="CAF1669931.1"/>
    <property type="molecule type" value="Genomic_DNA"/>
</dbReference>
<evidence type="ECO:0000256" key="4">
    <source>
        <dbReference type="SAM" id="MobiDB-lite"/>
    </source>
</evidence>
<dbReference type="EMBL" id="CAJNOJ010000066">
    <property type="protein sequence ID" value="CAF1014379.1"/>
    <property type="molecule type" value="Genomic_DNA"/>
</dbReference>
<feature type="compositionally biased region" description="Low complexity" evidence="4">
    <location>
        <begin position="264"/>
        <end position="273"/>
    </location>
</feature>
<feature type="compositionally biased region" description="Low complexity" evidence="4">
    <location>
        <begin position="246"/>
        <end position="256"/>
    </location>
</feature>
<dbReference type="PROSITE" id="PS50102">
    <property type="entry name" value="RRM"/>
    <property type="match status" value="2"/>
</dbReference>
<dbReference type="SMART" id="SM00360">
    <property type="entry name" value="RRM"/>
    <property type="match status" value="2"/>
</dbReference>
<dbReference type="SUPFAM" id="SSF54928">
    <property type="entry name" value="RNA-binding domain, RBD"/>
    <property type="match status" value="2"/>
</dbReference>
<feature type="compositionally biased region" description="Pro residues" evidence="4">
    <location>
        <begin position="381"/>
        <end position="390"/>
    </location>
</feature>
<evidence type="ECO:0000313" key="8">
    <source>
        <dbReference type="Proteomes" id="UP000663828"/>
    </source>
</evidence>
<dbReference type="AlphaFoldDB" id="A0A816G6W6"/>
<feature type="domain" description="RRM" evidence="5">
    <location>
        <begin position="111"/>
        <end position="187"/>
    </location>
</feature>
<evidence type="ECO:0000259" key="5">
    <source>
        <dbReference type="PROSITE" id="PS50102"/>
    </source>
</evidence>
<organism evidence="7 8">
    <name type="scientific">Adineta ricciae</name>
    <name type="common">Rotifer</name>
    <dbReference type="NCBI Taxonomy" id="249248"/>
    <lineage>
        <taxon>Eukaryota</taxon>
        <taxon>Metazoa</taxon>
        <taxon>Spiralia</taxon>
        <taxon>Gnathifera</taxon>
        <taxon>Rotifera</taxon>
        <taxon>Eurotatoria</taxon>
        <taxon>Bdelloidea</taxon>
        <taxon>Adinetida</taxon>
        <taxon>Adinetidae</taxon>
        <taxon>Adineta</taxon>
    </lineage>
</organism>
<feature type="compositionally biased region" description="Polar residues" evidence="4">
    <location>
        <begin position="344"/>
        <end position="380"/>
    </location>
</feature>
<evidence type="ECO:0000256" key="3">
    <source>
        <dbReference type="PROSITE-ProRule" id="PRU00176"/>
    </source>
</evidence>
<dbReference type="GO" id="GO:0003730">
    <property type="term" value="F:mRNA 3'-UTR binding"/>
    <property type="evidence" value="ECO:0007669"/>
    <property type="project" value="TreeGrafter"/>
</dbReference>
<keyword evidence="2 3" id="KW-0694">RNA-binding</keyword>
<feature type="compositionally biased region" description="Polar residues" evidence="4">
    <location>
        <begin position="286"/>
        <end position="301"/>
    </location>
</feature>
<evidence type="ECO:0000256" key="2">
    <source>
        <dbReference type="ARBA" id="ARBA00022884"/>
    </source>
</evidence>
<dbReference type="InterPro" id="IPR000504">
    <property type="entry name" value="RRM_dom"/>
</dbReference>
<dbReference type="FunFam" id="3.30.70.330:FF:000040">
    <property type="entry name" value="Heterogeneous nuclear ribonucleoprotein A2/B1"/>
    <property type="match status" value="1"/>
</dbReference>
<dbReference type="OrthoDB" id="1875751at2759"/>
<dbReference type="GO" id="GO:0071013">
    <property type="term" value="C:catalytic step 2 spliceosome"/>
    <property type="evidence" value="ECO:0007669"/>
    <property type="project" value="TreeGrafter"/>
</dbReference>
<feature type="compositionally biased region" description="Polar residues" evidence="4">
    <location>
        <begin position="216"/>
        <end position="241"/>
    </location>
</feature>
<dbReference type="PANTHER" id="PTHR48026:SF14">
    <property type="entry name" value="HETEROGENEOUS NUCLEAR RIBONUCLEOPROTEIN A1"/>
    <property type="match status" value="1"/>
</dbReference>
<evidence type="ECO:0000313" key="6">
    <source>
        <dbReference type="EMBL" id="CAF1014379.1"/>
    </source>
</evidence>
<dbReference type="Proteomes" id="UP000663828">
    <property type="component" value="Unassembled WGS sequence"/>
</dbReference>
<reference evidence="7" key="1">
    <citation type="submission" date="2021-02" db="EMBL/GenBank/DDBJ databases">
        <authorList>
            <person name="Nowell W R."/>
        </authorList>
    </citation>
    <scope>NUCLEOTIDE SEQUENCE</scope>
</reference>
<dbReference type="Proteomes" id="UP000663852">
    <property type="component" value="Unassembled WGS sequence"/>
</dbReference>
<evidence type="ECO:0000313" key="7">
    <source>
        <dbReference type="EMBL" id="CAF1669931.1"/>
    </source>
</evidence>
<comment type="caution">
    <text evidence="7">The sequence shown here is derived from an EMBL/GenBank/DDBJ whole genome shotgun (WGS) entry which is preliminary data.</text>
</comment>
<dbReference type="Gene3D" id="3.30.70.330">
    <property type="match status" value="2"/>
</dbReference>
<accession>A0A816G6W6</accession>
<feature type="compositionally biased region" description="Gly residues" evidence="4">
    <location>
        <begin position="202"/>
        <end position="211"/>
    </location>
</feature>
<keyword evidence="8" id="KW-1185">Reference proteome</keyword>
<dbReference type="InterPro" id="IPR035979">
    <property type="entry name" value="RBD_domain_sf"/>
</dbReference>
<feature type="compositionally biased region" description="Gly residues" evidence="4">
    <location>
        <begin position="434"/>
        <end position="455"/>
    </location>
</feature>
<protein>
    <recommendedName>
        <fullName evidence="5">RRM domain-containing protein</fullName>
    </recommendedName>
</protein>
<feature type="region of interest" description="Disordered" evidence="4">
    <location>
        <begin position="185"/>
        <end position="488"/>
    </location>
</feature>
<feature type="compositionally biased region" description="Polar residues" evidence="4">
    <location>
        <begin position="396"/>
        <end position="422"/>
    </location>
</feature>
<gene>
    <name evidence="6" type="ORF">EDS130_LOCUS15560</name>
    <name evidence="7" type="ORF">XAT740_LOCUS58479</name>
</gene>
<feature type="compositionally biased region" description="Low complexity" evidence="4">
    <location>
        <begin position="302"/>
        <end position="311"/>
    </location>
</feature>